<reference evidence="2 3" key="1">
    <citation type="submission" date="2024-10" db="EMBL/GenBank/DDBJ databases">
        <title>The Natural Products Discovery Center: Release of the First 8490 Sequenced Strains for Exploring Actinobacteria Biosynthetic Diversity.</title>
        <authorList>
            <person name="Kalkreuter E."/>
            <person name="Kautsar S.A."/>
            <person name="Yang D."/>
            <person name="Bader C.D."/>
            <person name="Teijaro C.N."/>
            <person name="Fluegel L."/>
            <person name="Davis C.M."/>
            <person name="Simpson J.R."/>
            <person name="Lauterbach L."/>
            <person name="Steele A.D."/>
            <person name="Gui C."/>
            <person name="Meng S."/>
            <person name="Li G."/>
            <person name="Viehrig K."/>
            <person name="Ye F."/>
            <person name="Su P."/>
            <person name="Kiefer A.F."/>
            <person name="Nichols A."/>
            <person name="Cepeda A.J."/>
            <person name="Yan W."/>
            <person name="Fan B."/>
            <person name="Jiang Y."/>
            <person name="Adhikari A."/>
            <person name="Zheng C.-J."/>
            <person name="Schuster L."/>
            <person name="Cowan T.M."/>
            <person name="Smanski M.J."/>
            <person name="Chevrette M.G."/>
            <person name="De Carvalho L.P.S."/>
            <person name="Shen B."/>
        </authorList>
    </citation>
    <scope>NUCLEOTIDE SEQUENCE [LARGE SCALE GENOMIC DNA]</scope>
    <source>
        <strain evidence="2 3">NPDC087045</strain>
    </source>
</reference>
<sequence length="345" mass="38724">MNASIKGSSNNLPLEQPPVVPLPPRANSNLRQHQPLKNQAQMFNDVENTLQETLESFKARSGTRVLHHLKHALQDRPRVVVPRQPQSQSQKPGANAKRGGAASRGNEAQREKSERSEPVQALDKAVLNEVFGVNGDLVAENLSILFAGLGQSRHKDRETRERLQEKLLQEQELVLHAVNLLLQTRERVKDSPSEDRVKDMKVANATGQIMGEIFGTRFSRIREELAQDPDMPPVQIIDAEKAPVNLREIRYVIGANRDILVDVFLSTLTIARSVARNFPGFVNDALDVLSSHMVGSILMRKEMREHPERSMGLYAQSMDDGKGFKLVRSAFKISDDMINKLTRIQ</sequence>
<accession>A0ABW8ET51</accession>
<feature type="compositionally biased region" description="Basic and acidic residues" evidence="1">
    <location>
        <begin position="107"/>
        <end position="117"/>
    </location>
</feature>
<feature type="region of interest" description="Disordered" evidence="1">
    <location>
        <begin position="1"/>
        <end position="30"/>
    </location>
</feature>
<feature type="compositionally biased region" description="Pro residues" evidence="1">
    <location>
        <begin position="15"/>
        <end position="24"/>
    </location>
</feature>
<feature type="compositionally biased region" description="Low complexity" evidence="1">
    <location>
        <begin position="79"/>
        <end position="90"/>
    </location>
</feature>
<organism evidence="2 3">
    <name type="scientific">Herbaspirillum chlorophenolicum</name>
    <dbReference type="NCBI Taxonomy" id="211589"/>
    <lineage>
        <taxon>Bacteria</taxon>
        <taxon>Pseudomonadati</taxon>
        <taxon>Pseudomonadota</taxon>
        <taxon>Betaproteobacteria</taxon>
        <taxon>Burkholderiales</taxon>
        <taxon>Oxalobacteraceae</taxon>
        <taxon>Herbaspirillum</taxon>
    </lineage>
</organism>
<dbReference type="Proteomes" id="UP001617427">
    <property type="component" value="Unassembled WGS sequence"/>
</dbReference>
<protein>
    <submittedName>
        <fullName evidence="2">Uncharacterized protein</fullName>
    </submittedName>
</protein>
<dbReference type="RefSeq" id="WP_156484702.1">
    <property type="nucleotide sequence ID" value="NZ_JBIUZV010000001.1"/>
</dbReference>
<feature type="region of interest" description="Disordered" evidence="1">
    <location>
        <begin position="72"/>
        <end position="119"/>
    </location>
</feature>
<keyword evidence="3" id="KW-1185">Reference proteome</keyword>
<comment type="caution">
    <text evidence="2">The sequence shown here is derived from an EMBL/GenBank/DDBJ whole genome shotgun (WGS) entry which is preliminary data.</text>
</comment>
<evidence type="ECO:0000256" key="1">
    <source>
        <dbReference type="SAM" id="MobiDB-lite"/>
    </source>
</evidence>
<gene>
    <name evidence="2" type="ORF">ACIPEN_02300</name>
</gene>
<feature type="compositionally biased region" description="Polar residues" evidence="1">
    <location>
        <begin position="1"/>
        <end position="11"/>
    </location>
</feature>
<dbReference type="EMBL" id="JBIUZV010000001">
    <property type="protein sequence ID" value="MFJ3044638.1"/>
    <property type="molecule type" value="Genomic_DNA"/>
</dbReference>
<proteinExistence type="predicted"/>
<evidence type="ECO:0000313" key="3">
    <source>
        <dbReference type="Proteomes" id="UP001617427"/>
    </source>
</evidence>
<evidence type="ECO:0000313" key="2">
    <source>
        <dbReference type="EMBL" id="MFJ3044638.1"/>
    </source>
</evidence>
<name>A0ABW8ET51_9BURK</name>